<evidence type="ECO:0000313" key="2">
    <source>
        <dbReference type="Proteomes" id="UP000254069"/>
    </source>
</evidence>
<dbReference type="AlphaFoldDB" id="A0A379YMR6"/>
<sequence length="64" mass="7462">MQTLQDNMAMETIVTQAMTTLSSINIHKYKPYFYIFLTIFISPSPLENSACEHIFNNDIQFDHC</sequence>
<dbReference type="Proteomes" id="UP000254069">
    <property type="component" value="Unassembled WGS sequence"/>
</dbReference>
<name>A0A379YMR6_9GAMM</name>
<dbReference type="EMBL" id="UGYO01000001">
    <property type="protein sequence ID" value="SUI47281.1"/>
    <property type="molecule type" value="Genomic_DNA"/>
</dbReference>
<reference evidence="1 2" key="1">
    <citation type="submission" date="2018-06" db="EMBL/GenBank/DDBJ databases">
        <authorList>
            <consortium name="Pathogen Informatics"/>
            <person name="Doyle S."/>
        </authorList>
    </citation>
    <scope>NUCLEOTIDE SEQUENCE [LARGE SCALE GENOMIC DNA]</scope>
    <source>
        <strain evidence="1 2">NCTC10738</strain>
    </source>
</reference>
<gene>
    <name evidence="1" type="ORF">NCTC10738_00257</name>
</gene>
<evidence type="ECO:0000313" key="1">
    <source>
        <dbReference type="EMBL" id="SUI47281.1"/>
    </source>
</evidence>
<accession>A0A379YMR6</accession>
<organism evidence="1 2">
    <name type="scientific">Shewanella algae</name>
    <dbReference type="NCBI Taxonomy" id="38313"/>
    <lineage>
        <taxon>Bacteria</taxon>
        <taxon>Pseudomonadati</taxon>
        <taxon>Pseudomonadota</taxon>
        <taxon>Gammaproteobacteria</taxon>
        <taxon>Alteromonadales</taxon>
        <taxon>Shewanellaceae</taxon>
        <taxon>Shewanella</taxon>
    </lineage>
</organism>
<keyword evidence="2" id="KW-1185">Reference proteome</keyword>
<proteinExistence type="predicted"/>
<protein>
    <submittedName>
        <fullName evidence="1">Uncharacterized protein</fullName>
    </submittedName>
</protein>